<evidence type="ECO:0000313" key="2">
    <source>
        <dbReference type="EMBL" id="GIH89499.1"/>
    </source>
</evidence>
<gene>
    <name evidence="2" type="ORF">Psi01_01290</name>
</gene>
<proteinExistence type="predicted"/>
<name>A0A8J3SCV2_9ACTN</name>
<dbReference type="Pfam" id="PF04230">
    <property type="entry name" value="PS_pyruv_trans"/>
    <property type="match status" value="1"/>
</dbReference>
<dbReference type="AlphaFoldDB" id="A0A8J3SCV2"/>
<comment type="caution">
    <text evidence="2">The sequence shown here is derived from an EMBL/GenBank/DDBJ whole genome shotgun (WGS) entry which is preliminary data.</text>
</comment>
<feature type="domain" description="Polysaccharide pyruvyl transferase" evidence="1">
    <location>
        <begin position="50"/>
        <end position="313"/>
    </location>
</feature>
<dbReference type="InterPro" id="IPR007345">
    <property type="entry name" value="Polysacch_pyruvyl_Trfase"/>
</dbReference>
<keyword evidence="3" id="KW-1185">Reference proteome</keyword>
<organism evidence="2 3">
    <name type="scientific">Planobispora siamensis</name>
    <dbReference type="NCBI Taxonomy" id="936338"/>
    <lineage>
        <taxon>Bacteria</taxon>
        <taxon>Bacillati</taxon>
        <taxon>Actinomycetota</taxon>
        <taxon>Actinomycetes</taxon>
        <taxon>Streptosporangiales</taxon>
        <taxon>Streptosporangiaceae</taxon>
        <taxon>Planobispora</taxon>
    </lineage>
</organism>
<reference evidence="2 3" key="1">
    <citation type="submission" date="2021-01" db="EMBL/GenBank/DDBJ databases">
        <title>Whole genome shotgun sequence of Planobispora siamensis NBRC 107568.</title>
        <authorList>
            <person name="Komaki H."/>
            <person name="Tamura T."/>
        </authorList>
    </citation>
    <scope>NUCLEOTIDE SEQUENCE [LARGE SCALE GENOMIC DNA]</scope>
    <source>
        <strain evidence="2 3">NBRC 107568</strain>
    </source>
</reference>
<protein>
    <recommendedName>
        <fullName evidence="1">Polysaccharide pyruvyl transferase domain-containing protein</fullName>
    </recommendedName>
</protein>
<dbReference type="Proteomes" id="UP000619788">
    <property type="component" value="Unassembled WGS sequence"/>
</dbReference>
<evidence type="ECO:0000259" key="1">
    <source>
        <dbReference type="Pfam" id="PF04230"/>
    </source>
</evidence>
<dbReference type="RefSeq" id="WP_204061905.1">
    <property type="nucleotide sequence ID" value="NZ_BOOJ01000002.1"/>
</dbReference>
<accession>A0A8J3SCV2</accession>
<sequence>MAIAVAGCRRELPPEFPLEHPENSGNMIHANAPFEMFDDCVYRLDRQWRSLTGATSFADFVNRHCSHLVFTMANTLRLGSDDASPYLRLRELLDRIDRPIVIFGLGVQAESDDLTGATLPAEATGVLRDLQDRCAVIGVRGETTRRALEQICGVTNTKVVGCPSLFSRPDQLARLRKNLRNLSNGEGRPAFSGTKFKEETETRLLHDAIRNDTFLVEPSNRRSHQFYVDVTRGRGEGRIPSFLKDYRARRLRRARRNRDQLESYYQRRYRLFRDTKSWYQFNRESVSFTYGTRFHVNMASVLSGRPALWLTHDARTRELTDFLHLPAVPVETVRDMGVGEIRSLIGYDDFFDHIGGLFDNFNDYLEVNGLPRVKRPVI</sequence>
<dbReference type="EMBL" id="BOOJ01000002">
    <property type="protein sequence ID" value="GIH89499.1"/>
    <property type="molecule type" value="Genomic_DNA"/>
</dbReference>
<evidence type="ECO:0000313" key="3">
    <source>
        <dbReference type="Proteomes" id="UP000619788"/>
    </source>
</evidence>